<protein>
    <submittedName>
        <fullName evidence="12">Type I secretion system ATPase</fullName>
    </submittedName>
</protein>
<dbReference type="SMART" id="SM00382">
    <property type="entry name" value="AAA"/>
    <property type="match status" value="1"/>
</dbReference>
<dbReference type="PROSITE" id="PS50929">
    <property type="entry name" value="ABC_TM1F"/>
    <property type="match status" value="1"/>
</dbReference>
<evidence type="ECO:0000256" key="6">
    <source>
        <dbReference type="ARBA" id="ARBA00022989"/>
    </source>
</evidence>
<dbReference type="GO" id="GO:0030256">
    <property type="term" value="C:type I protein secretion system complex"/>
    <property type="evidence" value="ECO:0007669"/>
    <property type="project" value="InterPro"/>
</dbReference>
<comment type="similarity">
    <text evidence="2">Belongs to the ABC transporter superfamily.</text>
</comment>
<dbReference type="InterPro" id="IPR047957">
    <property type="entry name" value="ABC_AprD-like_6TM"/>
</dbReference>
<dbReference type="GO" id="GO:0016887">
    <property type="term" value="F:ATP hydrolysis activity"/>
    <property type="evidence" value="ECO:0007669"/>
    <property type="project" value="InterPro"/>
</dbReference>
<evidence type="ECO:0000256" key="7">
    <source>
        <dbReference type="ARBA" id="ARBA00023136"/>
    </source>
</evidence>
<evidence type="ECO:0000256" key="5">
    <source>
        <dbReference type="ARBA" id="ARBA00022840"/>
    </source>
</evidence>
<dbReference type="STRING" id="78245.Xaut_1510"/>
<accession>A7IFG5</accession>
<feature type="region of interest" description="Disordered" evidence="8">
    <location>
        <begin position="563"/>
        <end position="643"/>
    </location>
</feature>
<feature type="compositionally biased region" description="Pro residues" evidence="8">
    <location>
        <begin position="572"/>
        <end position="589"/>
    </location>
</feature>
<dbReference type="Gene3D" id="3.40.50.300">
    <property type="entry name" value="P-loop containing nucleotide triphosphate hydrolases"/>
    <property type="match status" value="1"/>
</dbReference>
<dbReference type="PhylomeDB" id="A7IFG5"/>
<keyword evidence="3 9" id="KW-0812">Transmembrane</keyword>
<evidence type="ECO:0000256" key="3">
    <source>
        <dbReference type="ARBA" id="ARBA00022692"/>
    </source>
</evidence>
<feature type="transmembrane region" description="Helical" evidence="9">
    <location>
        <begin position="164"/>
        <end position="182"/>
    </location>
</feature>
<keyword evidence="7 9" id="KW-0472">Membrane</keyword>
<dbReference type="GO" id="GO:0030253">
    <property type="term" value="P:protein secretion by the type I secretion system"/>
    <property type="evidence" value="ECO:0007669"/>
    <property type="project" value="InterPro"/>
</dbReference>
<feature type="transmembrane region" description="Helical" evidence="9">
    <location>
        <begin position="25"/>
        <end position="45"/>
    </location>
</feature>
<feature type="transmembrane region" description="Helical" evidence="9">
    <location>
        <begin position="66"/>
        <end position="84"/>
    </location>
</feature>
<keyword evidence="6 9" id="KW-1133">Transmembrane helix</keyword>
<sequence length="643" mass="68266">MSLSPGHRGPSPAHKPTALDQALRAIRPAFIAVIVFSFFINLLGLNGSIYMMQVYDRVLSSRSIETLILLTLITAFLYVVWSALEALRTRVLERAGFAFDAKVHVPVFDAIQRTAVRDRSSGQTQTLRDLDTVRDFFAGPALSALCDLPWMPIYAICATLLHPYYGFLALGSALLSGALAVLNNRATQPSLSASNRASITASTLATATLRNAEVLQAMGMAPELRRRWGAMREQALGWQGRAGDRGTILVALTKFNRALVQSVVLGLGAYLAIHKEISPGMIIAGSILVGRCIQPIELAVSNWKSVVNVRAAHARIQLLLAEAPDPGKRLRLPEPRGEIAVENLFVRAPGRDVPVLRNVSFRLPAGTGLGIVGPTAAGKSSLARALVGVWAAVGGCVRLDGSELGHWDEAQLGRAIGYLPQDVELFSGSIAENIARFGEVHDSEVVAAARLAGVHDLIQHMPQGYNTQIGEGGVALSGGQRQRIGLARAVFGLPALIVLDEPNSSLDPPGEVALSEALRQLKAAERTVVIVTHRPAVLGQCDLILALADGTPQAFGPRDEMLKRLTGGAPKPGGPPTAQPGPQPVPQPGPQMGQQPMSQPGPQMVRSRPPLASVPLGTAANEIPPNMPGAPRPPFMEDGHAVS</sequence>
<feature type="compositionally biased region" description="Pro residues" evidence="8">
    <location>
        <begin position="625"/>
        <end position="634"/>
    </location>
</feature>
<dbReference type="eggNOG" id="COG4618">
    <property type="taxonomic scope" value="Bacteria"/>
</dbReference>
<dbReference type="HOGENOM" id="CLU_000604_95_6_5"/>
<dbReference type="Gene3D" id="1.20.1560.10">
    <property type="entry name" value="ABC transporter type 1, transmembrane domain"/>
    <property type="match status" value="1"/>
</dbReference>
<feature type="domain" description="ABC transporter" evidence="10">
    <location>
        <begin position="339"/>
        <end position="574"/>
    </location>
</feature>
<feature type="domain" description="ABC transmembrane type-1" evidence="11">
    <location>
        <begin position="31"/>
        <end position="308"/>
    </location>
</feature>
<dbReference type="GO" id="GO:0034040">
    <property type="term" value="F:ATPase-coupled lipid transmembrane transporter activity"/>
    <property type="evidence" value="ECO:0007669"/>
    <property type="project" value="TreeGrafter"/>
</dbReference>
<evidence type="ECO:0000313" key="13">
    <source>
        <dbReference type="Proteomes" id="UP000002417"/>
    </source>
</evidence>
<dbReference type="Pfam" id="PF00005">
    <property type="entry name" value="ABC_tran"/>
    <property type="match status" value="1"/>
</dbReference>
<evidence type="ECO:0000313" key="12">
    <source>
        <dbReference type="EMBL" id="ABS66758.1"/>
    </source>
</evidence>
<dbReference type="OrthoDB" id="9787557at2"/>
<dbReference type="Proteomes" id="UP000002417">
    <property type="component" value="Chromosome"/>
</dbReference>
<dbReference type="AlphaFoldDB" id="A7IFG5"/>
<keyword evidence="5" id="KW-0067">ATP-binding</keyword>
<dbReference type="Pfam" id="PF00664">
    <property type="entry name" value="ABC_membrane"/>
    <property type="match status" value="1"/>
</dbReference>
<dbReference type="SUPFAM" id="SSF90123">
    <property type="entry name" value="ABC transporter transmembrane region"/>
    <property type="match status" value="1"/>
</dbReference>
<dbReference type="InterPro" id="IPR003593">
    <property type="entry name" value="AAA+_ATPase"/>
</dbReference>
<keyword evidence="13" id="KW-1185">Reference proteome</keyword>
<dbReference type="InterPro" id="IPR036640">
    <property type="entry name" value="ABC1_TM_sf"/>
</dbReference>
<comment type="subcellular location">
    <subcellularLocation>
        <location evidence="1">Cell membrane</location>
        <topology evidence="1">Multi-pass membrane protein</topology>
    </subcellularLocation>
</comment>
<dbReference type="KEGG" id="xau:Xaut_1510"/>
<proteinExistence type="inferred from homology"/>
<dbReference type="GO" id="GO:0005524">
    <property type="term" value="F:ATP binding"/>
    <property type="evidence" value="ECO:0007669"/>
    <property type="project" value="UniProtKB-KW"/>
</dbReference>
<dbReference type="InterPro" id="IPR011527">
    <property type="entry name" value="ABC1_TM_dom"/>
</dbReference>
<dbReference type="InterPro" id="IPR017871">
    <property type="entry name" value="ABC_transporter-like_CS"/>
</dbReference>
<evidence type="ECO:0000259" key="11">
    <source>
        <dbReference type="PROSITE" id="PS50929"/>
    </source>
</evidence>
<dbReference type="PROSITE" id="PS50893">
    <property type="entry name" value="ABC_TRANSPORTER_2"/>
    <property type="match status" value="1"/>
</dbReference>
<dbReference type="CDD" id="cd18586">
    <property type="entry name" value="ABC_6TM_PrtD_like"/>
    <property type="match status" value="1"/>
</dbReference>
<dbReference type="PANTHER" id="PTHR24221">
    <property type="entry name" value="ATP-BINDING CASSETTE SUB-FAMILY B"/>
    <property type="match status" value="1"/>
</dbReference>
<evidence type="ECO:0000256" key="8">
    <source>
        <dbReference type="SAM" id="MobiDB-lite"/>
    </source>
</evidence>
<dbReference type="InterPro" id="IPR027417">
    <property type="entry name" value="P-loop_NTPase"/>
</dbReference>
<dbReference type="NCBIfam" id="TIGR01842">
    <property type="entry name" value="type_I_sec_PrtD"/>
    <property type="match status" value="1"/>
</dbReference>
<reference evidence="12 13" key="1">
    <citation type="submission" date="2007-07" db="EMBL/GenBank/DDBJ databases">
        <title>Complete sequence of chromosome of Xanthobacter autotrophicus Py2.</title>
        <authorList>
            <consortium name="US DOE Joint Genome Institute"/>
            <person name="Copeland A."/>
            <person name="Lucas S."/>
            <person name="Lapidus A."/>
            <person name="Barry K."/>
            <person name="Glavina del Rio T."/>
            <person name="Hammon N."/>
            <person name="Israni S."/>
            <person name="Dalin E."/>
            <person name="Tice H."/>
            <person name="Pitluck S."/>
            <person name="Sims D."/>
            <person name="Brettin T."/>
            <person name="Bruce D."/>
            <person name="Detter J.C."/>
            <person name="Han C."/>
            <person name="Tapia R."/>
            <person name="Brainard J."/>
            <person name="Schmutz J."/>
            <person name="Larimer F."/>
            <person name="Land M."/>
            <person name="Hauser L."/>
            <person name="Kyrpides N."/>
            <person name="Kim E."/>
            <person name="Ensigns S.A."/>
            <person name="Richardson P."/>
        </authorList>
    </citation>
    <scope>NUCLEOTIDE SEQUENCE [LARGE SCALE GENOMIC DNA]</scope>
    <source>
        <strain evidence="13">ATCC BAA-1158 / Py2</strain>
    </source>
</reference>
<evidence type="ECO:0000259" key="10">
    <source>
        <dbReference type="PROSITE" id="PS50893"/>
    </source>
</evidence>
<dbReference type="PANTHER" id="PTHR24221:SF248">
    <property type="entry name" value="ABC TRANSPORTER TRANSMEMBRANE REGION"/>
    <property type="match status" value="1"/>
</dbReference>
<dbReference type="GO" id="GO:0005886">
    <property type="term" value="C:plasma membrane"/>
    <property type="evidence" value="ECO:0007669"/>
    <property type="project" value="UniProtKB-SubCell"/>
</dbReference>
<dbReference type="InterPro" id="IPR010128">
    <property type="entry name" value="ATPase_T1SS_PrtD-like"/>
</dbReference>
<dbReference type="InterPro" id="IPR003439">
    <property type="entry name" value="ABC_transporter-like_ATP-bd"/>
</dbReference>
<evidence type="ECO:0000256" key="2">
    <source>
        <dbReference type="ARBA" id="ARBA00005417"/>
    </source>
</evidence>
<dbReference type="EMBL" id="CP000781">
    <property type="protein sequence ID" value="ABS66758.1"/>
    <property type="molecule type" value="Genomic_DNA"/>
</dbReference>
<evidence type="ECO:0000256" key="4">
    <source>
        <dbReference type="ARBA" id="ARBA00022741"/>
    </source>
</evidence>
<keyword evidence="4" id="KW-0547">Nucleotide-binding</keyword>
<dbReference type="GO" id="GO:0140359">
    <property type="term" value="F:ABC-type transporter activity"/>
    <property type="evidence" value="ECO:0007669"/>
    <property type="project" value="InterPro"/>
</dbReference>
<organism evidence="12 13">
    <name type="scientific">Xanthobacter autotrophicus (strain ATCC BAA-1158 / Py2)</name>
    <dbReference type="NCBI Taxonomy" id="78245"/>
    <lineage>
        <taxon>Bacteria</taxon>
        <taxon>Pseudomonadati</taxon>
        <taxon>Pseudomonadota</taxon>
        <taxon>Alphaproteobacteria</taxon>
        <taxon>Hyphomicrobiales</taxon>
        <taxon>Xanthobacteraceae</taxon>
        <taxon>Xanthobacter</taxon>
    </lineage>
</organism>
<gene>
    <name evidence="12" type="ordered locus">Xaut_1510</name>
</gene>
<dbReference type="PROSITE" id="PS00211">
    <property type="entry name" value="ABC_TRANSPORTER_1"/>
    <property type="match status" value="1"/>
</dbReference>
<evidence type="ECO:0000256" key="1">
    <source>
        <dbReference type="ARBA" id="ARBA00004651"/>
    </source>
</evidence>
<feature type="compositionally biased region" description="Low complexity" evidence="8">
    <location>
        <begin position="590"/>
        <end position="603"/>
    </location>
</feature>
<dbReference type="SUPFAM" id="SSF52540">
    <property type="entry name" value="P-loop containing nucleoside triphosphate hydrolases"/>
    <property type="match status" value="1"/>
</dbReference>
<evidence type="ECO:0000256" key="9">
    <source>
        <dbReference type="SAM" id="Phobius"/>
    </source>
</evidence>
<dbReference type="InterPro" id="IPR039421">
    <property type="entry name" value="Type_1_exporter"/>
</dbReference>
<name>A7IFG5_XANP2</name>